<dbReference type="Proteomes" id="UP000546917">
    <property type="component" value="Unassembled WGS sequence"/>
</dbReference>
<evidence type="ECO:0000256" key="3">
    <source>
        <dbReference type="ARBA" id="ARBA00022801"/>
    </source>
</evidence>
<dbReference type="GO" id="GO:0046872">
    <property type="term" value="F:metal ion binding"/>
    <property type="evidence" value="ECO:0007669"/>
    <property type="project" value="UniProtKB-KW"/>
</dbReference>
<dbReference type="InterPro" id="IPR001915">
    <property type="entry name" value="Peptidase_M48"/>
</dbReference>
<dbReference type="AlphaFoldDB" id="A0A7K4FMN1"/>
<accession>A0A7K4FMN1</accession>
<dbReference type="EMBL" id="JABGBP010000181">
    <property type="protein sequence ID" value="NOL60276.1"/>
    <property type="molecule type" value="Genomic_DNA"/>
</dbReference>
<protein>
    <submittedName>
        <fullName evidence="9">M48 family metalloprotease</fullName>
    </submittedName>
</protein>
<reference evidence="9 10" key="1">
    <citation type="submission" date="2020-05" db="EMBL/GenBank/DDBJ databases">
        <authorList>
            <person name="Zhang R."/>
        </authorList>
    </citation>
    <scope>NUCLEOTIDE SEQUENCE [LARGE SCALE GENOMIC DNA]</scope>
    <source>
        <strain evidence="9 10">DSM 28986</strain>
    </source>
</reference>
<keyword evidence="7" id="KW-0472">Membrane</keyword>
<keyword evidence="5 6" id="KW-0482">Metalloprotease</keyword>
<comment type="caution">
    <text evidence="9">The sequence shown here is derived from an EMBL/GenBank/DDBJ whole genome shotgun (WGS) entry which is preliminary data.</text>
</comment>
<gene>
    <name evidence="9" type="ORF">HLB00_05435</name>
</gene>
<evidence type="ECO:0000256" key="6">
    <source>
        <dbReference type="RuleBase" id="RU003983"/>
    </source>
</evidence>
<evidence type="ECO:0000313" key="9">
    <source>
        <dbReference type="EMBL" id="NOL60276.1"/>
    </source>
</evidence>
<dbReference type="GO" id="GO:0004222">
    <property type="term" value="F:metalloendopeptidase activity"/>
    <property type="evidence" value="ECO:0007669"/>
    <property type="project" value="InterPro"/>
</dbReference>
<evidence type="ECO:0000256" key="7">
    <source>
        <dbReference type="SAM" id="Phobius"/>
    </source>
</evidence>
<evidence type="ECO:0000313" key="10">
    <source>
        <dbReference type="Proteomes" id="UP000546917"/>
    </source>
</evidence>
<evidence type="ECO:0000256" key="5">
    <source>
        <dbReference type="ARBA" id="ARBA00023049"/>
    </source>
</evidence>
<keyword evidence="7" id="KW-1133">Transmembrane helix</keyword>
<evidence type="ECO:0000259" key="8">
    <source>
        <dbReference type="Pfam" id="PF01435"/>
    </source>
</evidence>
<comment type="cofactor">
    <cofactor evidence="6">
        <name>Zn(2+)</name>
        <dbReference type="ChEBI" id="CHEBI:29105"/>
    </cofactor>
    <text evidence="6">Binds 1 zinc ion per subunit.</text>
</comment>
<dbReference type="Pfam" id="PF01435">
    <property type="entry name" value="Peptidase_M48"/>
    <property type="match status" value="1"/>
</dbReference>
<keyword evidence="1 6" id="KW-0645">Protease</keyword>
<name>A0A7K4FMN1_9ARCH</name>
<proteinExistence type="inferred from homology"/>
<keyword evidence="2" id="KW-0479">Metal-binding</keyword>
<keyword evidence="3 6" id="KW-0378">Hydrolase</keyword>
<keyword evidence="7" id="KW-0812">Transmembrane</keyword>
<evidence type="ECO:0000256" key="1">
    <source>
        <dbReference type="ARBA" id="ARBA00022670"/>
    </source>
</evidence>
<keyword evidence="4 6" id="KW-0862">Zinc</keyword>
<sequence>MYQSPVFTPLGKKPEIFIYEKLFYALDDNETEAIILHETYHFIKKDAFKRYLLALAILSLVGFSLLAFVAILLSGLHLFIIIFTIVVVSGLITTISMLKINLVYGEISSDIFAAKTMKTNIYVISSLKKSLEIAEQAYPDKKKRLQRVYRRRRISLENITYLNGPD</sequence>
<feature type="transmembrane region" description="Helical" evidence="7">
    <location>
        <begin position="78"/>
        <end position="98"/>
    </location>
</feature>
<evidence type="ECO:0000256" key="4">
    <source>
        <dbReference type="ARBA" id="ARBA00022833"/>
    </source>
</evidence>
<evidence type="ECO:0000256" key="2">
    <source>
        <dbReference type="ARBA" id="ARBA00022723"/>
    </source>
</evidence>
<organism evidence="9 10">
    <name type="scientific">Ferroplasma acidiphilum</name>
    <dbReference type="NCBI Taxonomy" id="74969"/>
    <lineage>
        <taxon>Archaea</taxon>
        <taxon>Methanobacteriati</taxon>
        <taxon>Thermoplasmatota</taxon>
        <taxon>Thermoplasmata</taxon>
        <taxon>Thermoplasmatales</taxon>
        <taxon>Ferroplasmaceae</taxon>
        <taxon>Ferroplasma</taxon>
    </lineage>
</organism>
<dbReference type="GO" id="GO:0006508">
    <property type="term" value="P:proteolysis"/>
    <property type="evidence" value="ECO:0007669"/>
    <property type="project" value="UniProtKB-KW"/>
</dbReference>
<feature type="domain" description="Peptidase M48" evidence="8">
    <location>
        <begin position="13"/>
        <end position="149"/>
    </location>
</feature>
<comment type="similarity">
    <text evidence="6">Belongs to the peptidase M48 family.</text>
</comment>
<dbReference type="RefSeq" id="WP_171481634.1">
    <property type="nucleotide sequence ID" value="NZ_JABGBP010000181.1"/>
</dbReference>
<feature type="transmembrane region" description="Helical" evidence="7">
    <location>
        <begin position="51"/>
        <end position="72"/>
    </location>
</feature>